<keyword evidence="2" id="KW-0808">Transferase</keyword>
<evidence type="ECO:0000259" key="1">
    <source>
        <dbReference type="Pfam" id="PF08241"/>
    </source>
</evidence>
<sequence length="256" mass="26726">MSDAMTAEFDTVAQWTAEVAADLGADYHVPAGCRGSGSPAALDWLLDGLELTHGESLVDCGAGVGGPAAYAAQRSGVRPLLVEPEAGACRAARTLFSYPVVRGDAAALPLRDGAFDAAWALGVLCTTDEQAPLLRELGRVTSAPGRIGLLVLVARDPEVGSPGHGEQPDGNHFPTVDGLRELVDAAGLTVEALCDTADLDDVPGDWSSRVDAVTAELAARHGDDPAWQQAEHQSDLIGQLISDGRIFAELLSLRRR</sequence>
<feature type="domain" description="Methyltransferase type 11" evidence="1">
    <location>
        <begin position="58"/>
        <end position="146"/>
    </location>
</feature>
<proteinExistence type="predicted"/>
<dbReference type="Gene3D" id="3.40.50.150">
    <property type="entry name" value="Vaccinia Virus protein VP39"/>
    <property type="match status" value="1"/>
</dbReference>
<dbReference type="GO" id="GO:0008757">
    <property type="term" value="F:S-adenosylmethionine-dependent methyltransferase activity"/>
    <property type="evidence" value="ECO:0007669"/>
    <property type="project" value="InterPro"/>
</dbReference>
<dbReference type="Proteomes" id="UP001141629">
    <property type="component" value="Unassembled WGS sequence"/>
</dbReference>
<dbReference type="InterPro" id="IPR029063">
    <property type="entry name" value="SAM-dependent_MTases_sf"/>
</dbReference>
<dbReference type="InterPro" id="IPR013216">
    <property type="entry name" value="Methyltransf_11"/>
</dbReference>
<dbReference type="CDD" id="cd02440">
    <property type="entry name" value="AdoMet_MTases"/>
    <property type="match status" value="1"/>
</dbReference>
<dbReference type="EMBL" id="JACKVK010000008">
    <property type="protein sequence ID" value="MCV7420899.1"/>
    <property type="molecule type" value="Genomic_DNA"/>
</dbReference>
<organism evidence="2 3">
    <name type="scientific">Mycobacterium yunnanensis</name>
    <dbReference type="NCBI Taxonomy" id="368477"/>
    <lineage>
        <taxon>Bacteria</taxon>
        <taxon>Bacillati</taxon>
        <taxon>Actinomycetota</taxon>
        <taxon>Actinomycetes</taxon>
        <taxon>Mycobacteriales</taxon>
        <taxon>Mycobacteriaceae</taxon>
        <taxon>Mycobacterium</taxon>
    </lineage>
</organism>
<name>A0A9X2YZJ1_9MYCO</name>
<evidence type="ECO:0000313" key="3">
    <source>
        <dbReference type="Proteomes" id="UP001141629"/>
    </source>
</evidence>
<dbReference type="AlphaFoldDB" id="A0A9X2YZJ1"/>
<keyword evidence="3" id="KW-1185">Reference proteome</keyword>
<dbReference type="GO" id="GO:0032259">
    <property type="term" value="P:methylation"/>
    <property type="evidence" value="ECO:0007669"/>
    <property type="project" value="UniProtKB-KW"/>
</dbReference>
<dbReference type="Pfam" id="PF08241">
    <property type="entry name" value="Methyltransf_11"/>
    <property type="match status" value="1"/>
</dbReference>
<protein>
    <submittedName>
        <fullName evidence="2">Class I SAM-dependent methyltransferase</fullName>
    </submittedName>
</protein>
<reference evidence="2" key="1">
    <citation type="submission" date="2020-07" db="EMBL/GenBank/DDBJ databases">
        <authorList>
            <person name="Pettersson B.M.F."/>
            <person name="Behra P.R.K."/>
            <person name="Ramesh M."/>
            <person name="Das S."/>
            <person name="Dasgupta S."/>
            <person name="Kirsebom L.A."/>
        </authorList>
    </citation>
    <scope>NUCLEOTIDE SEQUENCE</scope>
    <source>
        <strain evidence="2">DSM 44838</strain>
    </source>
</reference>
<keyword evidence="2" id="KW-0489">Methyltransferase</keyword>
<dbReference type="RefSeq" id="WP_263995688.1">
    <property type="nucleotide sequence ID" value="NZ_JACKVK010000008.1"/>
</dbReference>
<gene>
    <name evidence="2" type="ORF">H7K45_10150</name>
</gene>
<reference evidence="2" key="2">
    <citation type="journal article" date="2022" name="BMC Genomics">
        <title>Comparative genome analysis of mycobacteria focusing on tRNA and non-coding RNA.</title>
        <authorList>
            <person name="Behra P.R.K."/>
            <person name="Pettersson B.M.F."/>
            <person name="Ramesh M."/>
            <person name="Das S."/>
            <person name="Dasgupta S."/>
            <person name="Kirsebom L.A."/>
        </authorList>
    </citation>
    <scope>NUCLEOTIDE SEQUENCE</scope>
    <source>
        <strain evidence="2">DSM 44838</strain>
    </source>
</reference>
<accession>A0A9X2YZJ1</accession>
<evidence type="ECO:0000313" key="2">
    <source>
        <dbReference type="EMBL" id="MCV7420899.1"/>
    </source>
</evidence>
<comment type="caution">
    <text evidence="2">The sequence shown here is derived from an EMBL/GenBank/DDBJ whole genome shotgun (WGS) entry which is preliminary data.</text>
</comment>
<dbReference type="SUPFAM" id="SSF53335">
    <property type="entry name" value="S-adenosyl-L-methionine-dependent methyltransferases"/>
    <property type="match status" value="1"/>
</dbReference>